<keyword evidence="2" id="KW-1185">Reference proteome</keyword>
<organism evidence="1 2">
    <name type="scientific">Avena sativa</name>
    <name type="common">Oat</name>
    <dbReference type="NCBI Taxonomy" id="4498"/>
    <lineage>
        <taxon>Eukaryota</taxon>
        <taxon>Viridiplantae</taxon>
        <taxon>Streptophyta</taxon>
        <taxon>Embryophyta</taxon>
        <taxon>Tracheophyta</taxon>
        <taxon>Spermatophyta</taxon>
        <taxon>Magnoliopsida</taxon>
        <taxon>Liliopsida</taxon>
        <taxon>Poales</taxon>
        <taxon>Poaceae</taxon>
        <taxon>BOP clade</taxon>
        <taxon>Pooideae</taxon>
        <taxon>Poodae</taxon>
        <taxon>Poeae</taxon>
        <taxon>Poeae Chloroplast Group 1 (Aveneae type)</taxon>
        <taxon>Aveninae</taxon>
        <taxon>Avena</taxon>
    </lineage>
</organism>
<dbReference type="Proteomes" id="UP001732700">
    <property type="component" value="Chromosome 4A"/>
</dbReference>
<dbReference type="EnsemblPlants" id="AVESA.00010b.r2.4AG0592210.1">
    <property type="protein sequence ID" value="AVESA.00010b.r2.4AG0592210.1.CDS"/>
    <property type="gene ID" value="AVESA.00010b.r2.4AG0592210"/>
</dbReference>
<evidence type="ECO:0000313" key="1">
    <source>
        <dbReference type="EnsemblPlants" id="AVESA.00010b.r2.4AG0592210.1.CDS"/>
    </source>
</evidence>
<reference evidence="1" key="2">
    <citation type="submission" date="2025-09" db="UniProtKB">
        <authorList>
            <consortium name="EnsemblPlants"/>
        </authorList>
    </citation>
    <scope>IDENTIFICATION</scope>
</reference>
<proteinExistence type="predicted"/>
<evidence type="ECO:0000313" key="2">
    <source>
        <dbReference type="Proteomes" id="UP001732700"/>
    </source>
</evidence>
<sequence>MDARHRFDGMPPPKRPKNEEETPAEREVDRISDLPEGVIHHLLSLMPAHGAVRTCVLARCWRHLWRSAPAILFTNEEWSGSADRFNQFVDRLLLLRSHGAPLESCDFNLFETDVYCDEFLAANNEQHVGHWIWHALCRQVRVLIFCNGFPDNLWLPNLHLSSRHLARLELDGVSTNQSLLDFSGCPSLVDLNMVSCFVNSGKMSSPSLKHLRMRSCQFYANRRTRMSLPNLVSLELDYIVGRTPLSESMTSLVTAIVRLGCNSSDRCLKGESGGCADDPCEGCRYYYGSDDDRRHSVFLQGLLQATALELSAEPDGIVFKRDLKWCPAFSKLKTLVLDEWFVTDGLSALIWFLQHSPILQKLSLQLPAVVHKKTAGEAGSYGPIEQSVASDHLELVEIKCREVDEMVVAILKILSVSGIPLEKIQIHKRSSFGCIKFVCTGF</sequence>
<name>A0ACD5W6U6_AVESA</name>
<accession>A0ACD5W6U6</accession>
<protein>
    <submittedName>
        <fullName evidence="1">Uncharacterized protein</fullName>
    </submittedName>
</protein>
<reference evidence="1" key="1">
    <citation type="submission" date="2021-05" db="EMBL/GenBank/DDBJ databases">
        <authorList>
            <person name="Scholz U."/>
            <person name="Mascher M."/>
            <person name="Fiebig A."/>
        </authorList>
    </citation>
    <scope>NUCLEOTIDE SEQUENCE [LARGE SCALE GENOMIC DNA]</scope>
</reference>